<dbReference type="Proteomes" id="UP000324678">
    <property type="component" value="Chromosome"/>
</dbReference>
<evidence type="ECO:0000256" key="2">
    <source>
        <dbReference type="SAM" id="Phobius"/>
    </source>
</evidence>
<gene>
    <name evidence="4" type="ORF">FLP10_07060</name>
</gene>
<feature type="transmembrane region" description="Helical" evidence="2">
    <location>
        <begin position="300"/>
        <end position="318"/>
    </location>
</feature>
<proteinExistence type="predicted"/>
<dbReference type="RefSeq" id="WP_149160223.1">
    <property type="nucleotide sequence ID" value="NZ_CP043505.1"/>
</dbReference>
<keyword evidence="5" id="KW-1185">Reference proteome</keyword>
<evidence type="ECO:0008006" key="6">
    <source>
        <dbReference type="Google" id="ProtNLM"/>
    </source>
</evidence>
<feature type="compositionally biased region" description="Low complexity" evidence="1">
    <location>
        <begin position="330"/>
        <end position="360"/>
    </location>
</feature>
<evidence type="ECO:0000256" key="1">
    <source>
        <dbReference type="SAM" id="MobiDB-lite"/>
    </source>
</evidence>
<feature type="chain" id="PRO_5038887551" description="DUF916 domain-containing protein" evidence="3">
    <location>
        <begin position="28"/>
        <end position="381"/>
    </location>
</feature>
<dbReference type="KEGG" id="ail:FLP10_07060"/>
<keyword evidence="2" id="KW-0812">Transmembrane</keyword>
<evidence type="ECO:0000313" key="5">
    <source>
        <dbReference type="Proteomes" id="UP000324678"/>
    </source>
</evidence>
<protein>
    <recommendedName>
        <fullName evidence="6">DUF916 domain-containing protein</fullName>
    </recommendedName>
</protein>
<reference evidence="4 5" key="1">
    <citation type="submission" date="2019-09" db="EMBL/GenBank/DDBJ databases">
        <title>Genome sequencing of strain KACC 19306.</title>
        <authorList>
            <person name="Heo J."/>
            <person name="Kim S.-J."/>
            <person name="Kim J.-S."/>
            <person name="Hong S.-B."/>
            <person name="Kwon S.-W."/>
        </authorList>
    </citation>
    <scope>NUCLEOTIDE SEQUENCE [LARGE SCALE GENOMIC DNA]</scope>
    <source>
        <strain evidence="4 5">KACC 19306</strain>
    </source>
</reference>
<evidence type="ECO:0000256" key="3">
    <source>
        <dbReference type="SAM" id="SignalP"/>
    </source>
</evidence>
<dbReference type="AlphaFoldDB" id="A0A5C1YHG8"/>
<organism evidence="4 5">
    <name type="scientific">Agromyces intestinalis</name>
    <dbReference type="NCBI Taxonomy" id="2592652"/>
    <lineage>
        <taxon>Bacteria</taxon>
        <taxon>Bacillati</taxon>
        <taxon>Actinomycetota</taxon>
        <taxon>Actinomycetes</taxon>
        <taxon>Micrococcales</taxon>
        <taxon>Microbacteriaceae</taxon>
        <taxon>Agromyces</taxon>
    </lineage>
</organism>
<dbReference type="EMBL" id="CP043505">
    <property type="protein sequence ID" value="QEO14202.1"/>
    <property type="molecule type" value="Genomic_DNA"/>
</dbReference>
<evidence type="ECO:0000313" key="4">
    <source>
        <dbReference type="EMBL" id="QEO14202.1"/>
    </source>
</evidence>
<keyword evidence="2" id="KW-1133">Transmembrane helix</keyword>
<accession>A0A5C1YHG8</accession>
<name>A0A5C1YHG8_9MICO</name>
<feature type="signal peptide" evidence="3">
    <location>
        <begin position="1"/>
        <end position="27"/>
    </location>
</feature>
<keyword evidence="2" id="KW-0472">Membrane</keyword>
<sequence>MSIALRWSGPISIAAALLMASVSIAPAEAVVRAEDEAGIRWAVAPAPAADGGARQVLLIDAQPGETLSDTVDVSNLGASALTLDVYATDALNTESGDFTLLPASEPPQDAGTWISLDAGRVEVAPATAVRIPITISVPDDATPGDHAAGIVASRFVAGPAGGSGLAVDQRVGTRVFVRVAGALAPGFELTISGVDYNPWLFPVANPAARVDYEIRNTGNVALGGDLGGRLTGPFGLPLGGGPSAPVPLVLPGQSVHGTLSSSDALPIGLLDAAVTLTSDTETPFGTVDAVIVETSQRVPAVPWVVVVILLAGVAALVVRGVRRRRRRRSTAGAPADAAAPAAAAPADAADPVGEVAEAAPDSVDRTGGDLLDDPAAADRVH</sequence>
<dbReference type="OrthoDB" id="4336304at2"/>
<keyword evidence="3" id="KW-0732">Signal</keyword>
<feature type="region of interest" description="Disordered" evidence="1">
    <location>
        <begin position="325"/>
        <end position="381"/>
    </location>
</feature>